<accession>R0CYV0</accession>
<sequence length="225" mass="25300">MCDRILLFSSNPGRVIGEIKVEIPQPRNRQDPTFRALVEQIYVRMTQKNDDSQPRDGLFPGSGIGMALPVVSTNALAGLIEAINAEPNNGRADLPELASGLLYETDDLFPIAEVLQLLRFAELVGGDIKLLPAGRRYALADVDERKKIFAQQLLSYVPLAAHIRRVLDDRPSHKSQARRFHDELEDFMSESYASRTLKAVTQWARYAEVFAYHETTDLFSLDDPT</sequence>
<organism evidence="1 2">
    <name type="scientific">Caulobacter vibrioides OR37</name>
    <dbReference type="NCBI Taxonomy" id="1292034"/>
    <lineage>
        <taxon>Bacteria</taxon>
        <taxon>Pseudomonadati</taxon>
        <taxon>Pseudomonadota</taxon>
        <taxon>Alphaproteobacteria</taxon>
        <taxon>Caulobacterales</taxon>
        <taxon>Caulobacteraceae</taxon>
        <taxon>Caulobacter</taxon>
    </lineage>
</organism>
<dbReference type="eggNOG" id="COG1116">
    <property type="taxonomic scope" value="Bacteria"/>
</dbReference>
<name>R0CYV0_CAUVI</name>
<dbReference type="RefSeq" id="WP_004620413.1">
    <property type="nucleotide sequence ID" value="NZ_APMP01000016.1"/>
</dbReference>
<evidence type="ECO:0000313" key="2">
    <source>
        <dbReference type="Proteomes" id="UP000013063"/>
    </source>
</evidence>
<dbReference type="InterPro" id="IPR018632">
    <property type="entry name" value="AAA-associated_dom_C"/>
</dbReference>
<dbReference type="STRING" id="1292034.OR37_02566"/>
<gene>
    <name evidence="1" type="ORF">OR37_02566</name>
</gene>
<dbReference type="Proteomes" id="UP000013063">
    <property type="component" value="Unassembled WGS sequence"/>
</dbReference>
<comment type="caution">
    <text evidence="1">The sequence shown here is derived from an EMBL/GenBank/DDBJ whole genome shotgun (WGS) entry which is preliminary data.</text>
</comment>
<dbReference type="eggNOG" id="COG4754">
    <property type="taxonomic scope" value="Bacteria"/>
</dbReference>
<protein>
    <recommendedName>
        <fullName evidence="3">ABC-type nitrate/sulfonate/bicarbonate transport system, ATPase component</fullName>
    </recommendedName>
</protein>
<dbReference type="EMBL" id="APMP01000016">
    <property type="protein sequence ID" value="ENZ81455.1"/>
    <property type="molecule type" value="Genomic_DNA"/>
</dbReference>
<dbReference type="PATRIC" id="fig|1292034.3.peg.2549"/>
<dbReference type="AlphaFoldDB" id="R0CYV0"/>
<reference evidence="1 2" key="1">
    <citation type="journal article" date="2013" name="Genome Announc.">
        <title>Draft Genome Sequence for Caulobacter sp. Strain OR37, a Bacterium Tolerant to Heavy Metals.</title>
        <authorList>
            <person name="Utturkar S.M."/>
            <person name="Bollmann A."/>
            <person name="Brzoska R.M."/>
            <person name="Klingeman D.M."/>
            <person name="Epstein S.E."/>
            <person name="Palumbo A.V."/>
            <person name="Brown S.D."/>
        </authorList>
    </citation>
    <scope>NUCLEOTIDE SEQUENCE [LARGE SCALE GENOMIC DNA]</scope>
    <source>
        <strain evidence="1 2">OR37</strain>
    </source>
</reference>
<keyword evidence="2" id="KW-1185">Reference proteome</keyword>
<dbReference type="Pfam" id="PF09821">
    <property type="entry name" value="AAA_assoc_C"/>
    <property type="match status" value="1"/>
</dbReference>
<evidence type="ECO:0008006" key="3">
    <source>
        <dbReference type="Google" id="ProtNLM"/>
    </source>
</evidence>
<evidence type="ECO:0000313" key="1">
    <source>
        <dbReference type="EMBL" id="ENZ81455.1"/>
    </source>
</evidence>
<proteinExistence type="predicted"/>